<reference evidence="2" key="1">
    <citation type="submission" date="2020-12" db="EMBL/GenBank/DDBJ databases">
        <title>Bacterial novel species Flavobacterium sp. SE-1-e isolated from soil.</title>
        <authorList>
            <person name="Jung H.-Y."/>
        </authorList>
    </citation>
    <scope>NUCLEOTIDE SEQUENCE</scope>
    <source>
        <strain evidence="2">SE-1-e</strain>
    </source>
</reference>
<organism evidence="2 3">
    <name type="scientific">Flavobacterium agrisoli</name>
    <dbReference type="NCBI Taxonomy" id="2793066"/>
    <lineage>
        <taxon>Bacteria</taxon>
        <taxon>Pseudomonadati</taxon>
        <taxon>Bacteroidota</taxon>
        <taxon>Flavobacteriia</taxon>
        <taxon>Flavobacteriales</taxon>
        <taxon>Flavobacteriaceae</taxon>
        <taxon>Flavobacterium</taxon>
    </lineage>
</organism>
<dbReference type="InterPro" id="IPR043744">
    <property type="entry name" value="DUF5689"/>
</dbReference>
<evidence type="ECO:0000313" key="2">
    <source>
        <dbReference type="EMBL" id="MBK0369757.1"/>
    </source>
</evidence>
<feature type="domain" description="DUF5689" evidence="1">
    <location>
        <begin position="39"/>
        <end position="269"/>
    </location>
</feature>
<dbReference type="NCBIfam" id="NF038128">
    <property type="entry name" value="choice_anch_J"/>
    <property type="match status" value="1"/>
</dbReference>
<accession>A0A934PLF6</accession>
<evidence type="ECO:0000313" key="3">
    <source>
        <dbReference type="Proteomes" id="UP000609172"/>
    </source>
</evidence>
<evidence type="ECO:0000259" key="1">
    <source>
        <dbReference type="Pfam" id="PF18942"/>
    </source>
</evidence>
<dbReference type="Pfam" id="PF18942">
    <property type="entry name" value="DUF5689"/>
    <property type="match status" value="1"/>
</dbReference>
<proteinExistence type="predicted"/>
<dbReference type="Gene3D" id="2.60.120.200">
    <property type="match status" value="1"/>
</dbReference>
<gene>
    <name evidence="2" type="ORF">I5M07_07890</name>
</gene>
<dbReference type="PROSITE" id="PS51257">
    <property type="entry name" value="PROKAR_LIPOPROTEIN"/>
    <property type="match status" value="1"/>
</dbReference>
<dbReference type="AlphaFoldDB" id="A0A934PLF6"/>
<protein>
    <submittedName>
        <fullName evidence="2">Choice-of-anchor J domain-containing protein</fullName>
    </submittedName>
</protein>
<comment type="caution">
    <text evidence="2">The sequence shown here is derived from an EMBL/GenBank/DDBJ whole genome shotgun (WGS) entry which is preliminary data.</text>
</comment>
<dbReference type="RefSeq" id="WP_200105670.1">
    <property type="nucleotide sequence ID" value="NZ_JAEHFV010000002.1"/>
</dbReference>
<name>A0A934PLF6_9FLAO</name>
<dbReference type="Proteomes" id="UP000609172">
    <property type="component" value="Unassembled WGS sequence"/>
</dbReference>
<dbReference type="EMBL" id="JAEHFV010000002">
    <property type="protein sequence ID" value="MBK0369757.1"/>
    <property type="molecule type" value="Genomic_DNA"/>
</dbReference>
<sequence>MKKGSFITSLIWIGLVMSCDSKEPQIPELTCTQPDLVVTKTVSDIQNQSSATAKEYLFDDVIQAYVVSSDESGNFFKTIHLQTLPSEREPVRGFSVGVDASNTYVNYRVGNKVYVKLQDQFTDIYFGGLRIGSLYVNSYGEAAVGRVAQNDIKKVLNASCVTVTEENLVRKFSIESVANDANLNTLVEIDEVQFEDLALGRHFYEELNDVGGATNWKLLDKTGNHLIFRTSSYARFAGAIVPEGSGTVRGVLTKFGADYQLLARNEADIKITDGRSVPFFTEDFQTVENNVTLKLPGWANIAQIGTKFWKGIVKSGNGCTEFNIASTKNALNAAWLITPKIDMDVYKKEVLTFRTAQHHLDVDSPLNSLEILVSTNFDGLNVAKATWIPLQAKLPTQATPWYQFVGSGSIDLSSYTGTINIAFKYNGSGKDLALDGTFQLDDVQIFGNK</sequence>
<keyword evidence="3" id="KW-1185">Reference proteome</keyword>